<keyword evidence="1" id="KW-0808">Transferase</keyword>
<dbReference type="EC" id="2.4.1.34" evidence="1"/>
<keyword evidence="1" id="KW-0328">Glycosyltransferase</keyword>
<reference evidence="2" key="1">
    <citation type="journal article" date="2022" name="Nat. Commun.">
        <title>Chromosome evolution and the genetic basis of agronomically important traits in greater yam.</title>
        <authorList>
            <person name="Bredeson J.V."/>
            <person name="Lyons J.B."/>
            <person name="Oniyinde I.O."/>
            <person name="Okereke N.R."/>
            <person name="Kolade O."/>
            <person name="Nnabue I."/>
            <person name="Nwadili C.O."/>
            <person name="Hribova E."/>
            <person name="Parker M."/>
            <person name="Nwogha J."/>
            <person name="Shu S."/>
            <person name="Carlson J."/>
            <person name="Kariba R."/>
            <person name="Muthemba S."/>
            <person name="Knop K."/>
            <person name="Barton G.J."/>
            <person name="Sherwood A.V."/>
            <person name="Lopez-Montes A."/>
            <person name="Asiedu R."/>
            <person name="Jamnadass R."/>
            <person name="Muchugi A."/>
            <person name="Goodstein D."/>
            <person name="Egesi C.N."/>
            <person name="Featherston J."/>
            <person name="Asfaw A."/>
            <person name="Simpson G.G."/>
            <person name="Dolezel J."/>
            <person name="Hendre P.S."/>
            <person name="Van Deynze A."/>
            <person name="Kumar P.L."/>
            <person name="Obidiegwu J.E."/>
            <person name="Bhattacharjee R."/>
            <person name="Rokhsar D.S."/>
        </authorList>
    </citation>
    <scope>NUCLEOTIDE SEQUENCE [LARGE SCALE GENOMIC DNA]</scope>
    <source>
        <strain evidence="2">cv. TDa95/00328</strain>
    </source>
</reference>
<comment type="caution">
    <text evidence="1">The sequence shown here is derived from an EMBL/GenBank/DDBJ whole genome shotgun (WGS) entry which is preliminary data.</text>
</comment>
<evidence type="ECO:0000313" key="2">
    <source>
        <dbReference type="Proteomes" id="UP000827976"/>
    </source>
</evidence>
<protein>
    <submittedName>
        <fullName evidence="1">1,3-beta-glucan synthase protein</fullName>
        <ecNumber evidence="1">2.4.1.34</ecNumber>
    </submittedName>
</protein>
<evidence type="ECO:0000313" key="1">
    <source>
        <dbReference type="EMBL" id="KAH7670273.1"/>
    </source>
</evidence>
<keyword evidence="2" id="KW-1185">Reference proteome</keyword>
<organism evidence="1 2">
    <name type="scientific">Dioscorea alata</name>
    <name type="common">Purple yam</name>
    <dbReference type="NCBI Taxonomy" id="55571"/>
    <lineage>
        <taxon>Eukaryota</taxon>
        <taxon>Viridiplantae</taxon>
        <taxon>Streptophyta</taxon>
        <taxon>Embryophyta</taxon>
        <taxon>Tracheophyta</taxon>
        <taxon>Spermatophyta</taxon>
        <taxon>Magnoliopsida</taxon>
        <taxon>Liliopsida</taxon>
        <taxon>Dioscoreales</taxon>
        <taxon>Dioscoreaceae</taxon>
        <taxon>Dioscorea</taxon>
    </lineage>
</organism>
<proteinExistence type="predicted"/>
<name>A0ACB7V9I4_DIOAL</name>
<dbReference type="EMBL" id="CM037020">
    <property type="protein sequence ID" value="KAH7670273.1"/>
    <property type="molecule type" value="Genomic_DNA"/>
</dbReference>
<sequence>MANKAEEIGDVVILFQDMLEVVTKDIMDEEFPGYGIGFLFLSPRAIKFPRPESDAWTEKLSEPLLNEAQGRSIVDEIKHVITASSTKITERTEWTKKI</sequence>
<accession>A0ACB7V9I4</accession>
<dbReference type="Proteomes" id="UP000827976">
    <property type="component" value="Chromosome 10"/>
</dbReference>
<gene>
    <name evidence="1" type="ORF">IHE45_10G014800</name>
</gene>